<dbReference type="OrthoDB" id="3071584at2759"/>
<dbReference type="InterPro" id="IPR032675">
    <property type="entry name" value="LRR_dom_sf"/>
</dbReference>
<protein>
    <recommendedName>
        <fullName evidence="3">F-box domain-containing protein</fullName>
    </recommendedName>
</protein>
<organism evidence="1 2">
    <name type="scientific">Collybia nuda</name>
    <dbReference type="NCBI Taxonomy" id="64659"/>
    <lineage>
        <taxon>Eukaryota</taxon>
        <taxon>Fungi</taxon>
        <taxon>Dikarya</taxon>
        <taxon>Basidiomycota</taxon>
        <taxon>Agaricomycotina</taxon>
        <taxon>Agaricomycetes</taxon>
        <taxon>Agaricomycetidae</taxon>
        <taxon>Agaricales</taxon>
        <taxon>Tricholomatineae</taxon>
        <taxon>Clitocybaceae</taxon>
        <taxon>Collybia</taxon>
    </lineage>
</organism>
<evidence type="ECO:0000313" key="2">
    <source>
        <dbReference type="Proteomes" id="UP000807353"/>
    </source>
</evidence>
<gene>
    <name evidence="1" type="ORF">BDZ94DRAFT_1318071</name>
</gene>
<comment type="caution">
    <text evidence="1">The sequence shown here is derived from an EMBL/GenBank/DDBJ whole genome shotgun (WGS) entry which is preliminary data.</text>
</comment>
<dbReference type="AlphaFoldDB" id="A0A9P5YEC2"/>
<dbReference type="Proteomes" id="UP000807353">
    <property type="component" value="Unassembled WGS sequence"/>
</dbReference>
<proteinExistence type="predicted"/>
<dbReference type="EMBL" id="MU150233">
    <property type="protein sequence ID" value="KAF9468423.1"/>
    <property type="molecule type" value="Genomic_DNA"/>
</dbReference>
<dbReference type="Gene3D" id="3.80.10.10">
    <property type="entry name" value="Ribonuclease Inhibitor"/>
    <property type="match status" value="1"/>
</dbReference>
<evidence type="ECO:0008006" key="3">
    <source>
        <dbReference type="Google" id="ProtNLM"/>
    </source>
</evidence>
<reference evidence="1" key="1">
    <citation type="submission" date="2020-11" db="EMBL/GenBank/DDBJ databases">
        <authorList>
            <consortium name="DOE Joint Genome Institute"/>
            <person name="Ahrendt S."/>
            <person name="Riley R."/>
            <person name="Andreopoulos W."/>
            <person name="Labutti K."/>
            <person name="Pangilinan J."/>
            <person name="Ruiz-Duenas F.J."/>
            <person name="Barrasa J.M."/>
            <person name="Sanchez-Garcia M."/>
            <person name="Camarero S."/>
            <person name="Miyauchi S."/>
            <person name="Serrano A."/>
            <person name="Linde D."/>
            <person name="Babiker R."/>
            <person name="Drula E."/>
            <person name="Ayuso-Fernandez I."/>
            <person name="Pacheco R."/>
            <person name="Padilla G."/>
            <person name="Ferreira P."/>
            <person name="Barriuso J."/>
            <person name="Kellner H."/>
            <person name="Castanera R."/>
            <person name="Alfaro M."/>
            <person name="Ramirez L."/>
            <person name="Pisabarro A.G."/>
            <person name="Kuo A."/>
            <person name="Tritt A."/>
            <person name="Lipzen A."/>
            <person name="He G."/>
            <person name="Yan M."/>
            <person name="Ng V."/>
            <person name="Cullen D."/>
            <person name="Martin F."/>
            <person name="Rosso M.-N."/>
            <person name="Henrissat B."/>
            <person name="Hibbett D."/>
            <person name="Martinez A.T."/>
            <person name="Grigoriev I.V."/>
        </authorList>
    </citation>
    <scope>NUCLEOTIDE SEQUENCE</scope>
    <source>
        <strain evidence="1">CBS 247.69</strain>
    </source>
</reference>
<sequence length="517" mass="58476">MVSSTRPDIPTDIWLYISYFIPHKELRDLYSVNSTFLQLALNERYQDVDFLQVNPRTLRFLEHVRDPNIASRVRRLRVNPVWFKLHASSVKTSLPNRSNIMRRIKSEFERRLDFTNRMANAKQQRETIDALTISVVNLFPNITSFVIVTRYFPHPHSLPHFLFNSWRTFGSNLTRLTINAPLGGFEPLLPSTAELTSLQELTLRFSTDMTSGDEALDTHTLNHTIAPFLRTLAPKLRRLNIMSSALGDHSGLFGALGHFPRLTALSLDIGFYPPLLVDPAGLTDFLRRNTPSLKHVRFQPHESFRSPSILGPAYNHFSQWMAGNAEDIELLGGLQSLVISPSTDLSASANLDTAGVYVLRSRDTLTSLVLGDRCLSFADLKALVGVFAHRPANSGLKTLYVKVISLNPQLFDLLAEKLPGLDDLDIKFNCLLADVEEERPCPSDDKAPGKSDIEAFLKQMSGRIYSQWSLYALWIWQRSHMTTKTAQDILNSLKGSIPSVRVVCRMDHSHHLNTIFN</sequence>
<keyword evidence="2" id="KW-1185">Reference proteome</keyword>
<evidence type="ECO:0000313" key="1">
    <source>
        <dbReference type="EMBL" id="KAF9468423.1"/>
    </source>
</evidence>
<name>A0A9P5YEC2_9AGAR</name>
<accession>A0A9P5YEC2</accession>
<dbReference type="SUPFAM" id="SSF52047">
    <property type="entry name" value="RNI-like"/>
    <property type="match status" value="1"/>
</dbReference>